<evidence type="ECO:0000313" key="2">
    <source>
        <dbReference type="Proteomes" id="UP000193900"/>
    </source>
</evidence>
<protein>
    <recommendedName>
        <fullName evidence="3">WGR domain-containing protein</fullName>
    </recommendedName>
</protein>
<name>A0A1Y5SQW0_9RHOB</name>
<evidence type="ECO:0000313" key="1">
    <source>
        <dbReference type="EMBL" id="SLN46345.1"/>
    </source>
</evidence>
<dbReference type="AlphaFoldDB" id="A0A1Y5SQW0"/>
<dbReference type="EMBL" id="FWFZ01000008">
    <property type="protein sequence ID" value="SLN46345.1"/>
    <property type="molecule type" value="Genomic_DNA"/>
</dbReference>
<dbReference type="RefSeq" id="WP_085878774.1">
    <property type="nucleotide sequence ID" value="NZ_FWFZ01000008.1"/>
</dbReference>
<sequence length="73" mass="7932">MTPKPVVVASPESADGTRCVDIYRWPDGSFGFRECRRDPEDGHGWRPLGAGRDGFASQAAALRAARESAGWLL</sequence>
<gene>
    <name evidence="1" type="ORF">ROA7023_01914</name>
</gene>
<organism evidence="1 2">
    <name type="scientific">Roseisalinus antarcticus</name>
    <dbReference type="NCBI Taxonomy" id="254357"/>
    <lineage>
        <taxon>Bacteria</taxon>
        <taxon>Pseudomonadati</taxon>
        <taxon>Pseudomonadota</taxon>
        <taxon>Alphaproteobacteria</taxon>
        <taxon>Rhodobacterales</taxon>
        <taxon>Roseobacteraceae</taxon>
        <taxon>Roseisalinus</taxon>
    </lineage>
</organism>
<dbReference type="OrthoDB" id="5195437at2"/>
<dbReference type="Proteomes" id="UP000193900">
    <property type="component" value="Unassembled WGS sequence"/>
</dbReference>
<accession>A0A1Y5SQW0</accession>
<proteinExistence type="predicted"/>
<keyword evidence="2" id="KW-1185">Reference proteome</keyword>
<evidence type="ECO:0008006" key="3">
    <source>
        <dbReference type="Google" id="ProtNLM"/>
    </source>
</evidence>
<reference evidence="1 2" key="1">
    <citation type="submission" date="2017-03" db="EMBL/GenBank/DDBJ databases">
        <authorList>
            <person name="Afonso C.L."/>
            <person name="Miller P.J."/>
            <person name="Scott M.A."/>
            <person name="Spackman E."/>
            <person name="Goraichik I."/>
            <person name="Dimitrov K.M."/>
            <person name="Suarez D.L."/>
            <person name="Swayne D.E."/>
        </authorList>
    </citation>
    <scope>NUCLEOTIDE SEQUENCE [LARGE SCALE GENOMIC DNA]</scope>
    <source>
        <strain evidence="1 2">CECT 7023</strain>
    </source>
</reference>